<comment type="caution">
    <text evidence="7">The sequence shown here is derived from an EMBL/GenBank/DDBJ whole genome shotgun (WGS) entry which is preliminary data.</text>
</comment>
<evidence type="ECO:0000259" key="6">
    <source>
        <dbReference type="Pfam" id="PF07930"/>
    </source>
</evidence>
<dbReference type="EMBL" id="CABFNO020001563">
    <property type="protein sequence ID" value="CAH0002989.1"/>
    <property type="molecule type" value="Genomic_DNA"/>
</dbReference>
<keyword evidence="2" id="KW-0031">Aminopeptidase</keyword>
<name>A0A9N9UWV2_9HYPO</name>
<dbReference type="NCBIfam" id="NF009622">
    <property type="entry name" value="PRK13128.1"/>
    <property type="match status" value="1"/>
</dbReference>
<proteinExistence type="inferred from homology"/>
<dbReference type="InterPro" id="IPR012856">
    <property type="entry name" value="DAP_B_dom"/>
</dbReference>
<feature type="domain" description="D-aminopeptidase" evidence="6">
    <location>
        <begin position="358"/>
        <end position="537"/>
    </location>
</feature>
<evidence type="ECO:0000313" key="8">
    <source>
        <dbReference type="Proteomes" id="UP000754883"/>
    </source>
</evidence>
<keyword evidence="3" id="KW-0472">Membrane</keyword>
<keyword evidence="2" id="KW-0645">Protease</keyword>
<dbReference type="Gene3D" id="3.40.710.10">
    <property type="entry name" value="DD-peptidase/beta-lactamase superfamily"/>
    <property type="match status" value="1"/>
</dbReference>
<evidence type="ECO:0000313" key="7">
    <source>
        <dbReference type="EMBL" id="CAH0002989.1"/>
    </source>
</evidence>
<dbReference type="SUPFAM" id="SSF56601">
    <property type="entry name" value="beta-lactamase/transpeptidase-like"/>
    <property type="match status" value="1"/>
</dbReference>
<dbReference type="Gene3D" id="2.40.128.50">
    <property type="match status" value="2"/>
</dbReference>
<dbReference type="InterPro" id="IPR027279">
    <property type="entry name" value="D_amino_pept/lipop_sf"/>
</dbReference>
<evidence type="ECO:0000256" key="4">
    <source>
        <dbReference type="ARBA" id="ARBA00038215"/>
    </source>
</evidence>
<dbReference type="Proteomes" id="UP000754883">
    <property type="component" value="Unassembled WGS sequence"/>
</dbReference>
<dbReference type="PANTHER" id="PTHR46825:SF11">
    <property type="entry name" value="PENICILLIN-BINDING PROTEIN 4"/>
    <property type="match status" value="1"/>
</dbReference>
<evidence type="ECO:0008006" key="9">
    <source>
        <dbReference type="Google" id="ProtNLM"/>
    </source>
</evidence>
<comment type="subcellular location">
    <subcellularLocation>
        <location evidence="1">Membrane</location>
    </subcellularLocation>
</comment>
<keyword evidence="2" id="KW-0378">Hydrolase</keyword>
<gene>
    <name evidence="7" type="ORF">CBYS24578_00011367</name>
</gene>
<accession>A0A9N9UWV2</accession>
<dbReference type="SUPFAM" id="SSF50886">
    <property type="entry name" value="D-aminopeptidase, middle and C-terminal domains"/>
    <property type="match status" value="1"/>
</dbReference>
<dbReference type="Pfam" id="PF07930">
    <property type="entry name" value="DAP_B"/>
    <property type="match status" value="1"/>
</dbReference>
<reference evidence="7" key="1">
    <citation type="submission" date="2021-10" db="EMBL/GenBank/DDBJ databases">
        <authorList>
            <person name="Piombo E."/>
        </authorList>
    </citation>
    <scope>NUCLEOTIDE SEQUENCE</scope>
</reference>
<dbReference type="Pfam" id="PF00144">
    <property type="entry name" value="Beta-lactamase"/>
    <property type="match status" value="1"/>
</dbReference>
<keyword evidence="8" id="KW-1185">Reference proteome</keyword>
<dbReference type="PANTHER" id="PTHR46825">
    <property type="entry name" value="D-ALANYL-D-ALANINE-CARBOXYPEPTIDASE/ENDOPEPTIDASE AMPH"/>
    <property type="match status" value="1"/>
</dbReference>
<dbReference type="AlphaFoldDB" id="A0A9N9UWV2"/>
<dbReference type="InterPro" id="IPR012338">
    <property type="entry name" value="Beta-lactam/transpept-like"/>
</dbReference>
<dbReference type="InterPro" id="IPR050491">
    <property type="entry name" value="AmpC-like"/>
</dbReference>
<evidence type="ECO:0000259" key="5">
    <source>
        <dbReference type="Pfam" id="PF00144"/>
    </source>
</evidence>
<dbReference type="InterPro" id="IPR001466">
    <property type="entry name" value="Beta-lactam-related"/>
</dbReference>
<dbReference type="GO" id="GO:0004177">
    <property type="term" value="F:aminopeptidase activity"/>
    <property type="evidence" value="ECO:0007669"/>
    <property type="project" value="UniProtKB-KW"/>
</dbReference>
<sequence>MVDLPAILEEAALRYRGPGGAIAVVQDGKLAAQRVWGFADIALRIPMEPTTILPICSISKQMVCAVIHDLKRSPTAKMASADVSPSELLERHLHEMLGNQDQLKDLSIQYLSNNQSGIRDYWATNTLLGAHPEDLFSLETHAVDMVRRIKSLHFTPGSEYSYSNTNFHILGRVAERASGQSLPDLLSERIFRPAKMTTASLHPPSDDQPGPCVGYEVNETLGYFPAKNRIEWSGDAGIVASLEDMIAYEIYLHQLWADPKSWYREHAVPGTFSDGMPSLYANGLSFADLDGIPNLGHGGALRGYRLYRRHTPSREPSKGGISVVVMLNHEADAAEASSFITRKILGLDEPTVAPFSYRPATEWKGHFLDKGTNMAVSGDVTKPGIVAIDYARKAETMRLAGSNEAESGDMKAEIRGDTIHVHRLRDNRILEAIRLQPDAAKRRDPSLPGEYFCQELDSYFLCIGQGEVLYGAFKGPLGSGGATAMRYLGGDVWLLACPRGQDAQPPGDWTIVFHRDASQGKITGIIIGCWLARNFKFEKQT</sequence>
<feature type="domain" description="Beta-lactamase-related" evidence="5">
    <location>
        <begin position="14"/>
        <end position="333"/>
    </location>
</feature>
<protein>
    <recommendedName>
        <fullName evidence="9">D-aminopeptidase</fullName>
    </recommendedName>
</protein>
<dbReference type="OrthoDB" id="5946976at2759"/>
<comment type="similarity">
    <text evidence="4">Belongs to the peptidase S12 family.</text>
</comment>
<evidence type="ECO:0000256" key="3">
    <source>
        <dbReference type="ARBA" id="ARBA00023136"/>
    </source>
</evidence>
<evidence type="ECO:0000256" key="2">
    <source>
        <dbReference type="ARBA" id="ARBA00022438"/>
    </source>
</evidence>
<organism evidence="7 8">
    <name type="scientific">Clonostachys byssicola</name>
    <dbReference type="NCBI Taxonomy" id="160290"/>
    <lineage>
        <taxon>Eukaryota</taxon>
        <taxon>Fungi</taxon>
        <taxon>Dikarya</taxon>
        <taxon>Ascomycota</taxon>
        <taxon>Pezizomycotina</taxon>
        <taxon>Sordariomycetes</taxon>
        <taxon>Hypocreomycetidae</taxon>
        <taxon>Hypocreales</taxon>
        <taxon>Bionectriaceae</taxon>
        <taxon>Clonostachys</taxon>
    </lineage>
</organism>
<evidence type="ECO:0000256" key="1">
    <source>
        <dbReference type="ARBA" id="ARBA00004370"/>
    </source>
</evidence>
<dbReference type="GO" id="GO:0016020">
    <property type="term" value="C:membrane"/>
    <property type="evidence" value="ECO:0007669"/>
    <property type="project" value="UniProtKB-SubCell"/>
</dbReference>